<evidence type="ECO:0000313" key="2">
    <source>
        <dbReference type="Proteomes" id="UP000009287"/>
    </source>
</evidence>
<organism evidence="1 2">
    <name type="scientific">Chlamydia trachomatis serovar A (strain A2497)</name>
    <dbReference type="NCBI Taxonomy" id="580047"/>
    <lineage>
        <taxon>Bacteria</taxon>
        <taxon>Pseudomonadati</taxon>
        <taxon>Chlamydiota</taxon>
        <taxon>Chlamydiia</taxon>
        <taxon>Chlamydiales</taxon>
        <taxon>Chlamydiaceae</taxon>
        <taxon>Chlamydia/Chlamydophila group</taxon>
        <taxon>Chlamydia</taxon>
    </lineage>
</organism>
<dbReference type="PATRIC" id="fig|580047.4.peg.125"/>
<protein>
    <submittedName>
        <fullName evidence="1">Uncharacterized protein</fullName>
    </submittedName>
</protein>
<sequence>MIETALFDQETANSLLLTGYPNQGADDLADTSINSLL</sequence>
<evidence type="ECO:0000313" key="1">
    <source>
        <dbReference type="EMBL" id="AEP34927.1"/>
    </source>
</evidence>
<dbReference type="AlphaFoldDB" id="G4NM87"/>
<dbReference type="Proteomes" id="UP000009287">
    <property type="component" value="Chromosome"/>
</dbReference>
<reference evidence="1 2" key="1">
    <citation type="journal article" date="2011" name="J. Exp. Med.">
        <title>A live-attenuated chlamydial vaccine protects against trachoma in nonhuman primates.</title>
        <authorList>
            <person name="Kari L."/>
            <person name="Whitmire W.M."/>
            <person name="Olivares-Zavaleta N."/>
            <person name="Goheen M.M."/>
            <person name="Taylor L.D."/>
            <person name="Carlson J.H."/>
            <person name="Sturdevant G.L."/>
            <person name="Lu C."/>
            <person name="Bakios L.E."/>
            <person name="Randall L.B."/>
            <person name="Parnell M.J."/>
            <person name="Zhong G."/>
            <person name="Caldwell H.D."/>
        </authorList>
    </citation>
    <scope>NUCLEOTIDE SEQUENCE [LARGE SCALE GENOMIC DNA]</scope>
    <source>
        <strain evidence="1 2">A2497</strain>
    </source>
</reference>
<proteinExistence type="predicted"/>
<dbReference type="KEGG" id="cra:CTO_0659"/>
<gene>
    <name evidence="1" type="ordered locus">CTO_0659</name>
</gene>
<accession>G4NM87</accession>
<name>G4NM87_CHLT4</name>
<dbReference type="EMBL" id="CP002401">
    <property type="protein sequence ID" value="AEP34927.1"/>
    <property type="molecule type" value="Genomic_DNA"/>
</dbReference>